<dbReference type="eggNOG" id="COG4447">
    <property type="taxonomic scope" value="Bacteria"/>
</dbReference>
<proteinExistence type="predicted"/>
<feature type="signal peptide" evidence="1">
    <location>
        <begin position="1"/>
        <end position="35"/>
    </location>
</feature>
<organism evidence="2 3">
    <name type="scientific">Thermomonospora curvata (strain ATCC 19995 / DSM 43183 / JCM 3096 / KCTC 9072 / NBRC 15933 / NCIMB 10081 / Henssen B9)</name>
    <dbReference type="NCBI Taxonomy" id="471852"/>
    <lineage>
        <taxon>Bacteria</taxon>
        <taxon>Bacillati</taxon>
        <taxon>Actinomycetota</taxon>
        <taxon>Actinomycetes</taxon>
        <taxon>Streptosporangiales</taxon>
        <taxon>Thermomonosporaceae</taxon>
        <taxon>Thermomonospora</taxon>
    </lineage>
</organism>
<dbReference type="KEGG" id="tcu:Tcur_4634"/>
<accession>D1A657</accession>
<evidence type="ECO:0000313" key="3">
    <source>
        <dbReference type="Proteomes" id="UP000001918"/>
    </source>
</evidence>
<dbReference type="AlphaFoldDB" id="D1A657"/>
<gene>
    <name evidence="2" type="ordered locus">Tcur_4634</name>
</gene>
<name>D1A657_THECD</name>
<keyword evidence="3" id="KW-1185">Reference proteome</keyword>
<sequence length="381" mass="40811">MPANTIMIMTRRLLFAGVGLSLAIAVPATALPAHAAPTPAWRPVYQTPAGDGHGGFDDVFALGPKKAWAVGSHQSGGLIRFAQWNGTAWRPVEVPSSVYSGLRSPALHTVTASSPANVWAFGDARRGGADVGFALRWNGTSWTRKVFAAGMRISDAAFVGKQLWITGSRCTSSGCQGFIRRFDGKAWRAVPLPKVKTKGKRIGFNRLSPRPGGGVWAAGSVHSTSAPVSTPVVAYWNGKKWKTLPKPKVSLRKGLAYGFTDLAAQGSKTVWATATVLSPGEGSTYAGLLLRWNGKKWKHFRIKDKQGIAKFAPDGKKGFWLLNGSHRALLHFNGGKVDRRYAPKAGGKNGRAFGLTRIPGTRSLWAVGVAGERGTVWKYGP</sequence>
<dbReference type="STRING" id="471852.Tcur_4634"/>
<dbReference type="Proteomes" id="UP000001918">
    <property type="component" value="Chromosome"/>
</dbReference>
<dbReference type="EMBL" id="CP001738">
    <property type="protein sequence ID" value="ACZ00156.1"/>
    <property type="molecule type" value="Genomic_DNA"/>
</dbReference>
<dbReference type="HOGENOM" id="CLU_791823_0_0_11"/>
<feature type="chain" id="PRO_5003019914" evidence="1">
    <location>
        <begin position="36"/>
        <end position="381"/>
    </location>
</feature>
<reference evidence="2 3" key="1">
    <citation type="journal article" date="2011" name="Stand. Genomic Sci.">
        <title>Complete genome sequence of Thermomonospora curvata type strain (B9).</title>
        <authorList>
            <person name="Chertkov O."/>
            <person name="Sikorski J."/>
            <person name="Nolan M."/>
            <person name="Lapidus A."/>
            <person name="Lucas S."/>
            <person name="Del Rio T.G."/>
            <person name="Tice H."/>
            <person name="Cheng J.F."/>
            <person name="Goodwin L."/>
            <person name="Pitluck S."/>
            <person name="Liolios K."/>
            <person name="Ivanova N."/>
            <person name="Mavromatis K."/>
            <person name="Mikhailova N."/>
            <person name="Ovchinnikova G."/>
            <person name="Pati A."/>
            <person name="Chen A."/>
            <person name="Palaniappan K."/>
            <person name="Djao O.D."/>
            <person name="Land M."/>
            <person name="Hauser L."/>
            <person name="Chang Y.J."/>
            <person name="Jeffries C.D."/>
            <person name="Brettin T."/>
            <person name="Han C."/>
            <person name="Detter J.C."/>
            <person name="Rohde M."/>
            <person name="Goker M."/>
            <person name="Woyke T."/>
            <person name="Bristow J."/>
            <person name="Eisen J.A."/>
            <person name="Markowitz V."/>
            <person name="Hugenholtz P."/>
            <person name="Klenk H.P."/>
            <person name="Kyrpides N.C."/>
        </authorList>
    </citation>
    <scope>NUCLEOTIDE SEQUENCE [LARGE SCALE GENOMIC DNA]</scope>
    <source>
        <strain evidence="3">ATCC 19995 / DSM 43183 / JCM 3096 / KCTC 9072 / NBRC 15933 / NCIMB 10081 / Henssen B9</strain>
    </source>
</reference>
<keyword evidence="1" id="KW-0732">Signal</keyword>
<evidence type="ECO:0000256" key="1">
    <source>
        <dbReference type="SAM" id="SignalP"/>
    </source>
</evidence>
<protein>
    <submittedName>
        <fullName evidence="2">Uncharacterized protein</fullName>
    </submittedName>
</protein>
<evidence type="ECO:0000313" key="2">
    <source>
        <dbReference type="EMBL" id="ACZ00156.1"/>
    </source>
</evidence>